<evidence type="ECO:0000313" key="4">
    <source>
        <dbReference type="Proteomes" id="UP000032417"/>
    </source>
</evidence>
<protein>
    <submittedName>
        <fullName evidence="3">Putative membrane protein</fullName>
    </submittedName>
</protein>
<dbReference type="Proteomes" id="UP000032417">
    <property type="component" value="Chromosome 1"/>
</dbReference>
<evidence type="ECO:0000256" key="1">
    <source>
        <dbReference type="SAM" id="Phobius"/>
    </source>
</evidence>
<accession>A0A098BYP4</accession>
<name>A0A098BYP4_9BACT</name>
<dbReference type="Pfam" id="PF14321">
    <property type="entry name" value="DUF4382"/>
    <property type="match status" value="1"/>
</dbReference>
<keyword evidence="4" id="KW-1185">Reference proteome</keyword>
<evidence type="ECO:0000259" key="2">
    <source>
        <dbReference type="Pfam" id="PF14321"/>
    </source>
</evidence>
<keyword evidence="1" id="KW-0472">Membrane</keyword>
<feature type="domain" description="DUF4382" evidence="2">
    <location>
        <begin position="43"/>
        <end position="186"/>
    </location>
</feature>
<keyword evidence="1" id="KW-0812">Transmembrane</keyword>
<proteinExistence type="predicted"/>
<dbReference type="EMBL" id="LN515532">
    <property type="protein sequence ID" value="CEA15800.1"/>
    <property type="molecule type" value="Genomic_DNA"/>
</dbReference>
<keyword evidence="1" id="KW-1133">Transmembrane helix</keyword>
<gene>
    <name evidence="3" type="ORF">ING2E5B_1047</name>
</gene>
<sequence>MYFCQSINRYNRMKSNFYTYYLIILTIILFTGCNIEDVSENAARLRIKLTDATSLTLKELHVDINEISVFATDSTNIEGEWITLDYSGGEYNLLTLLNGKTVQLVDQYFPSYKKIEKIKIILGNNNRIVTITDAPVPLQLSPEIIDGVVIENINADLATNVISSIIIDINAALSIREINGNWFLRPSARAFPETYGASIKGYVAPIEANPYVAIIQETDTFFTFPDPDGMFYFFGLNEGAWDIYLIANPESNYRDTVFTDTLSYGQKLELTPRPIRLVFDAP</sequence>
<dbReference type="HOGENOM" id="CLU_986439_0_0_10"/>
<dbReference type="STRING" id="1562970.ING2E5B_1047"/>
<reference evidence="3 4" key="1">
    <citation type="submission" date="2014-08" db="EMBL/GenBank/DDBJ databases">
        <authorList>
            <person name="Wibberg D."/>
        </authorList>
    </citation>
    <scope>NUCLEOTIDE SEQUENCE [LARGE SCALE GENOMIC DNA]</scope>
    <source>
        <strain evidence="4">ING2-E5B</strain>
    </source>
</reference>
<dbReference type="KEGG" id="pbt:ING2E5B_1047"/>
<organism evidence="3 4">
    <name type="scientific">Fermentimonas caenicola</name>
    <dbReference type="NCBI Taxonomy" id="1562970"/>
    <lineage>
        <taxon>Bacteria</taxon>
        <taxon>Pseudomonadati</taxon>
        <taxon>Bacteroidota</taxon>
        <taxon>Bacteroidia</taxon>
        <taxon>Bacteroidales</taxon>
        <taxon>Dysgonomonadaceae</taxon>
        <taxon>Fermentimonas</taxon>
    </lineage>
</organism>
<feature type="transmembrane region" description="Helical" evidence="1">
    <location>
        <begin position="18"/>
        <end position="35"/>
    </location>
</feature>
<dbReference type="InterPro" id="IPR025491">
    <property type="entry name" value="DUF4382"/>
</dbReference>
<evidence type="ECO:0000313" key="3">
    <source>
        <dbReference type="EMBL" id="CEA15800.1"/>
    </source>
</evidence>
<dbReference type="OrthoDB" id="2111471at2"/>
<dbReference type="AlphaFoldDB" id="A0A098BYP4"/>